<dbReference type="UniPathway" id="UPA00275">
    <property type="reaction ID" value="UER00401"/>
</dbReference>
<gene>
    <name evidence="20" type="primary">ribD</name>
    <name evidence="20" type="ORF">JD108_04860</name>
    <name evidence="21" type="ORF">KDJ56_04540</name>
</gene>
<dbReference type="Pfam" id="PF01872">
    <property type="entry name" value="RibD_C"/>
    <property type="match status" value="1"/>
</dbReference>
<comment type="similarity">
    <text evidence="5 15">In the C-terminal section; belongs to the HTP reductase family.</text>
</comment>
<accession>A0A7T5EMH9</accession>
<feature type="binding site" evidence="18">
    <location>
        <position position="77"/>
    </location>
    <ligand>
        <name>Zn(2+)</name>
        <dbReference type="ChEBI" id="CHEBI:29105"/>
        <note>catalytic</note>
    </ligand>
</feature>
<dbReference type="GO" id="GO:0008270">
    <property type="term" value="F:zinc ion binding"/>
    <property type="evidence" value="ECO:0007669"/>
    <property type="project" value="InterPro"/>
</dbReference>
<feature type="binding site" evidence="17">
    <location>
        <position position="209"/>
    </location>
    <ligand>
        <name>substrate</name>
    </ligand>
</feature>
<comment type="similarity">
    <text evidence="4 15">In the N-terminal section; belongs to the cytidine and deoxycytidylate deaminase family.</text>
</comment>
<feature type="domain" description="CMP/dCMP-type deaminase" evidence="19">
    <location>
        <begin position="3"/>
        <end position="124"/>
    </location>
</feature>
<dbReference type="CDD" id="cd01284">
    <property type="entry name" value="Riboflavin_deaminase-reductase"/>
    <property type="match status" value="1"/>
</dbReference>
<dbReference type="EMBL" id="CP066308">
    <property type="protein sequence ID" value="QQE75261.1"/>
    <property type="molecule type" value="Genomic_DNA"/>
</dbReference>
<dbReference type="InterPro" id="IPR002125">
    <property type="entry name" value="CMP_dCMP_dom"/>
</dbReference>
<dbReference type="InterPro" id="IPR050765">
    <property type="entry name" value="Riboflavin_Biosynth_HTPR"/>
</dbReference>
<dbReference type="SUPFAM" id="SSF53927">
    <property type="entry name" value="Cytidine deaminase-like"/>
    <property type="match status" value="1"/>
</dbReference>
<dbReference type="GO" id="GO:0008835">
    <property type="term" value="F:diaminohydroxyphosphoribosylaminopyrimidine deaminase activity"/>
    <property type="evidence" value="ECO:0007669"/>
    <property type="project" value="UniProtKB-EC"/>
</dbReference>
<keyword evidence="10 15" id="KW-0521">NADP</keyword>
<dbReference type="InterPro" id="IPR011549">
    <property type="entry name" value="RibD_C"/>
</dbReference>
<keyword evidence="8 15" id="KW-0378">Hydrolase</keyword>
<dbReference type="Proteomes" id="UP000677234">
    <property type="component" value="Chromosome"/>
</dbReference>
<feature type="binding site" evidence="17">
    <location>
        <position position="206"/>
    </location>
    <ligand>
        <name>substrate</name>
    </ligand>
</feature>
<evidence type="ECO:0000256" key="18">
    <source>
        <dbReference type="PIRSR" id="PIRSR006769-3"/>
    </source>
</evidence>
<dbReference type="InterPro" id="IPR004794">
    <property type="entry name" value="Eubact_RibD"/>
</dbReference>
<dbReference type="RefSeq" id="WP_198828790.1">
    <property type="nucleotide sequence ID" value="NZ_CP066308.1"/>
</dbReference>
<evidence type="ECO:0000313" key="23">
    <source>
        <dbReference type="Proteomes" id="UP000677234"/>
    </source>
</evidence>
<evidence type="ECO:0000313" key="20">
    <source>
        <dbReference type="EMBL" id="QQE75261.1"/>
    </source>
</evidence>
<evidence type="ECO:0000313" key="22">
    <source>
        <dbReference type="Proteomes" id="UP000595847"/>
    </source>
</evidence>
<evidence type="ECO:0000256" key="9">
    <source>
        <dbReference type="ARBA" id="ARBA00022833"/>
    </source>
</evidence>
<evidence type="ECO:0000256" key="11">
    <source>
        <dbReference type="ARBA" id="ARBA00023002"/>
    </source>
</evidence>
<comment type="pathway">
    <text evidence="3 15">Cofactor biosynthesis; riboflavin biosynthesis; 5-amino-6-(D-ribitylamino)uracil from GTP: step 3/4.</text>
</comment>
<feature type="binding site" evidence="17">
    <location>
        <position position="226"/>
    </location>
    <ligand>
        <name>NADP(+)</name>
        <dbReference type="ChEBI" id="CHEBI:58349"/>
    </ligand>
</feature>
<evidence type="ECO:0000256" key="2">
    <source>
        <dbReference type="ARBA" id="ARBA00004882"/>
    </source>
</evidence>
<organism evidence="20 22">
    <name type="scientific">Brevibacillus composti</name>
    <dbReference type="NCBI Taxonomy" id="2796470"/>
    <lineage>
        <taxon>Bacteria</taxon>
        <taxon>Bacillati</taxon>
        <taxon>Bacillota</taxon>
        <taxon>Bacilli</taxon>
        <taxon>Bacillales</taxon>
        <taxon>Paenibacillaceae</taxon>
        <taxon>Brevibacillus</taxon>
    </lineage>
</organism>
<feature type="binding site" evidence="18">
    <location>
        <position position="86"/>
    </location>
    <ligand>
        <name>Zn(2+)</name>
        <dbReference type="ChEBI" id="CHEBI:29105"/>
        <note>catalytic</note>
    </ligand>
</feature>
<comment type="catalytic activity">
    <reaction evidence="13 15">
        <text>5-amino-6-(5-phospho-D-ribitylamino)uracil + NADP(+) = 5-amino-6-(5-phospho-D-ribosylamino)uracil + NADPH + H(+)</text>
        <dbReference type="Rhea" id="RHEA:17845"/>
        <dbReference type="ChEBI" id="CHEBI:15378"/>
        <dbReference type="ChEBI" id="CHEBI:57783"/>
        <dbReference type="ChEBI" id="CHEBI:58349"/>
        <dbReference type="ChEBI" id="CHEBI:58421"/>
        <dbReference type="ChEBI" id="CHEBI:58453"/>
        <dbReference type="EC" id="1.1.1.193"/>
    </reaction>
</comment>
<dbReference type="EC" id="3.5.4.26" evidence="15"/>
<evidence type="ECO:0000259" key="19">
    <source>
        <dbReference type="PROSITE" id="PS51747"/>
    </source>
</evidence>
<dbReference type="GO" id="GO:0008703">
    <property type="term" value="F:5-amino-6-(5-phosphoribosylamino)uracil reductase activity"/>
    <property type="evidence" value="ECO:0007669"/>
    <property type="project" value="UniProtKB-EC"/>
</dbReference>
<evidence type="ECO:0000256" key="14">
    <source>
        <dbReference type="ARBA" id="ARBA00049886"/>
    </source>
</evidence>
<evidence type="ECO:0000256" key="5">
    <source>
        <dbReference type="ARBA" id="ARBA00007417"/>
    </source>
</evidence>
<dbReference type="AlphaFoldDB" id="A0A7T5EMH9"/>
<keyword evidence="23" id="KW-1185">Reference proteome</keyword>
<dbReference type="Pfam" id="PF00383">
    <property type="entry name" value="dCMP_cyt_deam_1"/>
    <property type="match status" value="1"/>
</dbReference>
<feature type="binding site" evidence="17">
    <location>
        <position position="156"/>
    </location>
    <ligand>
        <name>NADP(+)</name>
        <dbReference type="ChEBI" id="CHEBI:58349"/>
    </ligand>
</feature>
<dbReference type="PANTHER" id="PTHR38011">
    <property type="entry name" value="DIHYDROFOLATE REDUCTASE FAMILY PROTEIN (AFU_ORTHOLOGUE AFUA_8G06820)"/>
    <property type="match status" value="1"/>
</dbReference>
<protein>
    <recommendedName>
        <fullName evidence="15">Riboflavin biosynthesis protein RibD</fullName>
    </recommendedName>
    <domain>
        <recommendedName>
            <fullName evidence="15">Diaminohydroxyphosphoribosylaminopyrimidine deaminase</fullName>
            <shortName evidence="15">DRAP deaminase</shortName>
            <ecNumber evidence="15">3.5.4.26</ecNumber>
        </recommendedName>
        <alternativeName>
            <fullName evidence="15">Riboflavin-specific deaminase</fullName>
        </alternativeName>
    </domain>
    <domain>
        <recommendedName>
            <fullName evidence="15">5-amino-6-(5-phosphoribosylamino)uracil reductase</fullName>
            <ecNumber evidence="15">1.1.1.193</ecNumber>
        </recommendedName>
        <alternativeName>
            <fullName evidence="15">HTP reductase</fullName>
        </alternativeName>
    </domain>
</protein>
<keyword evidence="12" id="KW-0511">Multifunctional enzyme</keyword>
<dbReference type="PROSITE" id="PS51747">
    <property type="entry name" value="CYT_DCMP_DEAMINASES_2"/>
    <property type="match status" value="1"/>
</dbReference>
<comment type="cofactor">
    <cofactor evidence="15 18">
        <name>Zn(2+)</name>
        <dbReference type="ChEBI" id="CHEBI:29105"/>
    </cofactor>
    <text evidence="15 18">Binds 1 zinc ion.</text>
</comment>
<dbReference type="NCBIfam" id="TIGR00227">
    <property type="entry name" value="ribD_Cterm"/>
    <property type="match status" value="1"/>
</dbReference>
<evidence type="ECO:0000256" key="8">
    <source>
        <dbReference type="ARBA" id="ARBA00022801"/>
    </source>
</evidence>
<feature type="binding site" evidence="17">
    <location>
        <position position="198"/>
    </location>
    <ligand>
        <name>NADP(+)</name>
        <dbReference type="ChEBI" id="CHEBI:58349"/>
    </ligand>
</feature>
<keyword evidence="7 15" id="KW-0479">Metal-binding</keyword>
<dbReference type="InterPro" id="IPR016193">
    <property type="entry name" value="Cytidine_deaminase-like"/>
</dbReference>
<dbReference type="GO" id="GO:0050661">
    <property type="term" value="F:NADP binding"/>
    <property type="evidence" value="ECO:0007669"/>
    <property type="project" value="InterPro"/>
</dbReference>
<evidence type="ECO:0000256" key="1">
    <source>
        <dbReference type="ARBA" id="ARBA00002151"/>
    </source>
</evidence>
<evidence type="ECO:0000256" key="12">
    <source>
        <dbReference type="ARBA" id="ARBA00023268"/>
    </source>
</evidence>
<evidence type="ECO:0000256" key="10">
    <source>
        <dbReference type="ARBA" id="ARBA00022857"/>
    </source>
</evidence>
<dbReference type="SUPFAM" id="SSF53597">
    <property type="entry name" value="Dihydrofolate reductase-like"/>
    <property type="match status" value="1"/>
</dbReference>
<dbReference type="Gene3D" id="3.40.430.10">
    <property type="entry name" value="Dihydrofolate Reductase, subunit A"/>
    <property type="match status" value="1"/>
</dbReference>
<dbReference type="InterPro" id="IPR024072">
    <property type="entry name" value="DHFR-like_dom_sf"/>
</dbReference>
<evidence type="ECO:0000256" key="3">
    <source>
        <dbReference type="ARBA" id="ARBA00004910"/>
    </source>
</evidence>
<dbReference type="FunFam" id="3.40.140.10:FF:000025">
    <property type="entry name" value="Riboflavin biosynthesis protein RibD"/>
    <property type="match status" value="1"/>
</dbReference>
<feature type="active site" description="Proton donor" evidence="16">
    <location>
        <position position="54"/>
    </location>
</feature>
<dbReference type="Proteomes" id="UP000595847">
    <property type="component" value="Chromosome"/>
</dbReference>
<dbReference type="EC" id="1.1.1.193" evidence="15"/>
<feature type="binding site" evidence="17">
    <location>
        <position position="172"/>
    </location>
    <ligand>
        <name>NADP(+)</name>
        <dbReference type="ChEBI" id="CHEBI:58349"/>
    </ligand>
</feature>
<reference evidence="20 22" key="1">
    <citation type="submission" date="2020-12" db="EMBL/GenBank/DDBJ databases">
        <title>strain FJAT-54423T represents a novel species of the genus Brevibacillus.</title>
        <authorList>
            <person name="Tang R."/>
        </authorList>
    </citation>
    <scope>NUCLEOTIDE SEQUENCE [LARGE SCALE GENOMIC DNA]</scope>
    <source>
        <strain evidence="20 22">FJAT-54423</strain>
    </source>
</reference>
<reference evidence="21" key="2">
    <citation type="submission" date="2021-04" db="EMBL/GenBank/DDBJ databases">
        <title>Brevibacillus composti FJAT-54423, complete genome.</title>
        <authorList>
            <person name="Tang R."/>
        </authorList>
    </citation>
    <scope>NUCLEOTIDE SEQUENCE</scope>
    <source>
        <strain evidence="21">FJAT-54424</strain>
    </source>
</reference>
<keyword evidence="11 15" id="KW-0560">Oxidoreductase</keyword>
<dbReference type="PROSITE" id="PS00903">
    <property type="entry name" value="CYT_DCMP_DEAMINASES_1"/>
    <property type="match status" value="1"/>
</dbReference>
<feature type="binding site" evidence="17">
    <location>
        <position position="186"/>
    </location>
    <ligand>
        <name>substrate</name>
    </ligand>
</feature>
<feature type="binding site" evidence="17">
    <location>
        <begin position="296"/>
        <end position="302"/>
    </location>
    <ligand>
        <name>NADP(+)</name>
        <dbReference type="ChEBI" id="CHEBI:58349"/>
    </ligand>
</feature>
<evidence type="ECO:0000256" key="7">
    <source>
        <dbReference type="ARBA" id="ARBA00022723"/>
    </source>
</evidence>
<evidence type="ECO:0000256" key="6">
    <source>
        <dbReference type="ARBA" id="ARBA00022619"/>
    </source>
</evidence>
<evidence type="ECO:0000313" key="21">
    <source>
        <dbReference type="EMBL" id="QUO42288.1"/>
    </source>
</evidence>
<comment type="function">
    <text evidence="1 15">Converts 2,5-diamino-6-(ribosylamino)-4(3h)-pyrimidinone 5'-phosphate into 5-amino-6-(ribosylamino)-2,4(1h,3h)-pyrimidinedione 5'-phosphate.</text>
</comment>
<dbReference type="GO" id="GO:0009231">
    <property type="term" value="P:riboflavin biosynthetic process"/>
    <property type="evidence" value="ECO:0007669"/>
    <property type="project" value="UniProtKB-UniPathway"/>
</dbReference>
<dbReference type="InterPro" id="IPR002734">
    <property type="entry name" value="RibDG_C"/>
</dbReference>
<feature type="binding site" evidence="18">
    <location>
        <position position="52"/>
    </location>
    <ligand>
        <name>Zn(2+)</name>
        <dbReference type="ChEBI" id="CHEBI:29105"/>
        <note>catalytic</note>
    </ligand>
</feature>
<sequence>MSEHDWQHMALALELARSAKGQTAPNPLVGAVVVKDGMVVGLGTHVKAGEPHAEVHALRMAGEHAKGADLYVTLEPCSHQGRTPPCARAVIEAGIRRVVVAVEDPNPRVAGAGIRLLQEAGLEVSVGICAAQAKRLNEVFFHYIGTKKPFVTVKTASTLDGKIATRTGHSRWITGEESRKRVHRLRREHDAILVGVQTVLADNPELTAREDGEVRGRQPLRVILDSRLRIPADARVICDGHAPTLIYTSDKAPSARQQELEQRGVEVVRLPDGVGIERVLESLGQRGVTSLLVEGGSAVNGSFLEAGAIQKVIQFFSFKLIGGQGAPTSYGGQGFAEMQDAIPLADVEVEMIGSHDLCITGYPVWGQPAGRDLTCLPD</sequence>
<keyword evidence="9 15" id="KW-0862">Zinc</keyword>
<evidence type="ECO:0000256" key="4">
    <source>
        <dbReference type="ARBA" id="ARBA00005259"/>
    </source>
</evidence>
<evidence type="ECO:0000256" key="17">
    <source>
        <dbReference type="PIRSR" id="PIRSR006769-2"/>
    </source>
</evidence>
<dbReference type="NCBIfam" id="TIGR00326">
    <property type="entry name" value="eubact_ribD"/>
    <property type="match status" value="1"/>
</dbReference>
<evidence type="ECO:0000256" key="13">
    <source>
        <dbReference type="ARBA" id="ARBA00049861"/>
    </source>
</evidence>
<feature type="binding site" evidence="17">
    <location>
        <position position="202"/>
    </location>
    <ligand>
        <name>NADP(+)</name>
        <dbReference type="ChEBI" id="CHEBI:58349"/>
    </ligand>
</feature>
<dbReference type="PANTHER" id="PTHR38011:SF7">
    <property type="entry name" value="2,5-DIAMINO-6-RIBOSYLAMINO-4(3H)-PYRIMIDINONE 5'-PHOSPHATE REDUCTASE"/>
    <property type="match status" value="1"/>
</dbReference>
<comment type="catalytic activity">
    <reaction evidence="14 15">
        <text>2,5-diamino-6-hydroxy-4-(5-phosphoribosylamino)-pyrimidine + H2O + H(+) = 5-amino-6-(5-phospho-D-ribosylamino)uracil + NH4(+)</text>
        <dbReference type="Rhea" id="RHEA:21868"/>
        <dbReference type="ChEBI" id="CHEBI:15377"/>
        <dbReference type="ChEBI" id="CHEBI:15378"/>
        <dbReference type="ChEBI" id="CHEBI:28938"/>
        <dbReference type="ChEBI" id="CHEBI:58453"/>
        <dbReference type="ChEBI" id="CHEBI:58614"/>
        <dbReference type="EC" id="3.5.4.26"/>
    </reaction>
</comment>
<feature type="binding site" evidence="17">
    <location>
        <position position="170"/>
    </location>
    <ligand>
        <name>substrate</name>
    </ligand>
</feature>
<dbReference type="KEGG" id="bcop:JD108_04860"/>
<dbReference type="EMBL" id="CP073708">
    <property type="protein sequence ID" value="QUO42288.1"/>
    <property type="molecule type" value="Genomic_DNA"/>
</dbReference>
<evidence type="ECO:0000256" key="15">
    <source>
        <dbReference type="PIRNR" id="PIRNR006769"/>
    </source>
</evidence>
<name>A0A7T5EMH9_9BACL</name>
<feature type="binding site" evidence="17">
    <location>
        <position position="294"/>
    </location>
    <ligand>
        <name>substrate</name>
    </ligand>
</feature>
<dbReference type="Gene3D" id="3.40.140.10">
    <property type="entry name" value="Cytidine Deaminase, domain 2"/>
    <property type="match status" value="1"/>
</dbReference>
<keyword evidence="6 15" id="KW-0686">Riboflavin biosynthesis</keyword>
<evidence type="ECO:0000256" key="16">
    <source>
        <dbReference type="PIRSR" id="PIRSR006769-1"/>
    </source>
</evidence>
<dbReference type="InterPro" id="IPR016192">
    <property type="entry name" value="APOBEC/CMP_deaminase_Zn-bd"/>
</dbReference>
<proteinExistence type="inferred from homology"/>
<dbReference type="PIRSF" id="PIRSF006769">
    <property type="entry name" value="RibD"/>
    <property type="match status" value="1"/>
</dbReference>
<comment type="pathway">
    <text evidence="2 15">Cofactor biosynthesis; riboflavin biosynthesis; 5-amino-6-(D-ribitylamino)uracil from GTP: step 2/4.</text>
</comment>